<name>A0A2S9VB25_9ALTE</name>
<dbReference type="SUPFAM" id="SSF54593">
    <property type="entry name" value="Glyoxalase/Bleomycin resistance protein/Dihydroxybiphenyl dioxygenase"/>
    <property type="match status" value="1"/>
</dbReference>
<evidence type="ECO:0000313" key="2">
    <source>
        <dbReference type="EMBL" id="PRO73515.1"/>
    </source>
</evidence>
<evidence type="ECO:0000313" key="3">
    <source>
        <dbReference type="Proteomes" id="UP000238949"/>
    </source>
</evidence>
<proteinExistence type="predicted"/>
<dbReference type="PROSITE" id="PS51819">
    <property type="entry name" value="VOC"/>
    <property type="match status" value="1"/>
</dbReference>
<dbReference type="InterPro" id="IPR004360">
    <property type="entry name" value="Glyas_Fos-R_dOase_dom"/>
</dbReference>
<dbReference type="OrthoDB" id="8776491at2"/>
<dbReference type="Pfam" id="PF00903">
    <property type="entry name" value="Glyoxalase"/>
    <property type="match status" value="1"/>
</dbReference>
<keyword evidence="2" id="KW-0456">Lyase</keyword>
<dbReference type="InterPro" id="IPR029068">
    <property type="entry name" value="Glyas_Bleomycin-R_OHBP_Dase"/>
</dbReference>
<reference evidence="3" key="1">
    <citation type="journal article" date="2020" name="Int. J. Syst. Evol. Microbiol.">
        <title>Alteromonas alba sp. nov., a marine bacterium isolated from the seawater of the West Pacific Ocean.</title>
        <authorList>
            <person name="Sun C."/>
            <person name="Wu Y.-H."/>
            <person name="Xamxidin M."/>
            <person name="Cheng H."/>
            <person name="Xu X.-W."/>
        </authorList>
    </citation>
    <scope>NUCLEOTIDE SEQUENCE [LARGE SCALE GENOMIC DNA]</scope>
    <source>
        <strain evidence="3">190</strain>
    </source>
</reference>
<dbReference type="GO" id="GO:0016829">
    <property type="term" value="F:lyase activity"/>
    <property type="evidence" value="ECO:0007669"/>
    <property type="project" value="UniProtKB-KW"/>
</dbReference>
<dbReference type="Gene3D" id="3.10.180.10">
    <property type="entry name" value="2,3-Dihydroxybiphenyl 1,2-Dioxygenase, domain 1"/>
    <property type="match status" value="1"/>
</dbReference>
<protein>
    <submittedName>
        <fullName evidence="2">Lactoylglutathione lyase</fullName>
    </submittedName>
</protein>
<organism evidence="2 3">
    <name type="scientific">Alteromonas alba</name>
    <dbReference type="NCBI Taxonomy" id="2079529"/>
    <lineage>
        <taxon>Bacteria</taxon>
        <taxon>Pseudomonadati</taxon>
        <taxon>Pseudomonadota</taxon>
        <taxon>Gammaproteobacteria</taxon>
        <taxon>Alteromonadales</taxon>
        <taxon>Alteromonadaceae</taxon>
        <taxon>Alteromonas/Salinimonas group</taxon>
        <taxon>Alteromonas</taxon>
    </lineage>
</organism>
<gene>
    <name evidence="2" type="ORF">C6Y40_10960</name>
</gene>
<dbReference type="Proteomes" id="UP000238949">
    <property type="component" value="Unassembled WGS sequence"/>
</dbReference>
<accession>A0A2S9VB25</accession>
<dbReference type="CDD" id="cd07247">
    <property type="entry name" value="SgaA_N_like"/>
    <property type="match status" value="1"/>
</dbReference>
<dbReference type="RefSeq" id="WP_105934621.1">
    <property type="nucleotide sequence ID" value="NZ_PVNP01000109.1"/>
</dbReference>
<feature type="domain" description="VOC" evidence="1">
    <location>
        <begin position="4"/>
        <end position="127"/>
    </location>
</feature>
<dbReference type="InterPro" id="IPR052164">
    <property type="entry name" value="Anthracycline_SecMetBiosynth"/>
</dbReference>
<dbReference type="AlphaFoldDB" id="A0A2S9VB25"/>
<keyword evidence="3" id="KW-1185">Reference proteome</keyword>
<sequence>MKNPITWFEVYVDDMLRASAFYSSVFAIEFTDLLDPTDPSDSALQMKAFPSDMESHGASGALVCVDGMPAGQNSVLVYFSCEDCEVEESRIEPAGGTIVRPKFSIGDYGFITLAKDTEGNMFGLHSLS</sequence>
<comment type="caution">
    <text evidence="2">The sequence shown here is derived from an EMBL/GenBank/DDBJ whole genome shotgun (WGS) entry which is preliminary data.</text>
</comment>
<evidence type="ECO:0000259" key="1">
    <source>
        <dbReference type="PROSITE" id="PS51819"/>
    </source>
</evidence>
<dbReference type="EMBL" id="PVNP01000109">
    <property type="protein sequence ID" value="PRO73515.1"/>
    <property type="molecule type" value="Genomic_DNA"/>
</dbReference>
<dbReference type="InterPro" id="IPR037523">
    <property type="entry name" value="VOC_core"/>
</dbReference>
<dbReference type="PANTHER" id="PTHR33993:SF2">
    <property type="entry name" value="VOC DOMAIN-CONTAINING PROTEIN"/>
    <property type="match status" value="1"/>
</dbReference>
<dbReference type="PANTHER" id="PTHR33993">
    <property type="entry name" value="GLYOXALASE-RELATED"/>
    <property type="match status" value="1"/>
</dbReference>